<dbReference type="STRING" id="521011.Mpal_1405"/>
<dbReference type="eggNOG" id="arCOG03931">
    <property type="taxonomic scope" value="Archaea"/>
</dbReference>
<keyword evidence="2" id="KW-1185">Reference proteome</keyword>
<dbReference type="Gene3D" id="1.10.10.10">
    <property type="entry name" value="Winged helix-like DNA-binding domain superfamily/Winged helix DNA-binding domain"/>
    <property type="match status" value="1"/>
</dbReference>
<protein>
    <submittedName>
        <fullName evidence="1">Putative transcriptional regulator</fullName>
    </submittedName>
</protein>
<evidence type="ECO:0000313" key="1">
    <source>
        <dbReference type="EMBL" id="ACL16735.1"/>
    </source>
</evidence>
<dbReference type="SUPFAM" id="SSF46785">
    <property type="entry name" value="Winged helix' DNA-binding domain"/>
    <property type="match status" value="1"/>
</dbReference>
<organism evidence="1 2">
    <name type="scientific">Methanosphaerula palustris (strain ATCC BAA-1556 / DSM 19958 / E1-9c)</name>
    <dbReference type="NCBI Taxonomy" id="521011"/>
    <lineage>
        <taxon>Archaea</taxon>
        <taxon>Methanobacteriati</taxon>
        <taxon>Methanobacteriota</taxon>
        <taxon>Stenosarchaea group</taxon>
        <taxon>Methanomicrobia</taxon>
        <taxon>Methanomicrobiales</taxon>
        <taxon>Methanoregulaceae</taxon>
        <taxon>Methanosphaerula</taxon>
    </lineage>
</organism>
<proteinExistence type="predicted"/>
<accession>B8GHZ5</accession>
<dbReference type="AlphaFoldDB" id="B8GHZ5"/>
<dbReference type="InterPro" id="IPR036388">
    <property type="entry name" value="WH-like_DNA-bd_sf"/>
</dbReference>
<dbReference type="HOGENOM" id="CLU_1773216_0_0_2"/>
<gene>
    <name evidence="1" type="ordered locus">Mpal_1405</name>
</gene>
<dbReference type="Proteomes" id="UP000002457">
    <property type="component" value="Chromosome"/>
</dbReference>
<dbReference type="EMBL" id="CP001338">
    <property type="protein sequence ID" value="ACL16735.1"/>
    <property type="molecule type" value="Genomic_DNA"/>
</dbReference>
<name>B8GHZ5_METPE</name>
<sequence>MFRSSDHISSFSPATVEILGSERMKRYREQVDQIAKLLEEHAATGMSVTAIARELGIDRKTAAKYLDLLAASGDVSMKRFGQKKFCRPARSFSLGFAAALFHLGIDGRSSYLCRQCAAGWRHDERKPLWPYTSYIITLSRFTKQVI</sequence>
<dbReference type="InterPro" id="IPR036390">
    <property type="entry name" value="WH_DNA-bd_sf"/>
</dbReference>
<dbReference type="KEGG" id="mpl:Mpal_1405"/>
<evidence type="ECO:0000313" key="2">
    <source>
        <dbReference type="Proteomes" id="UP000002457"/>
    </source>
</evidence>
<reference evidence="1 2" key="1">
    <citation type="journal article" date="2015" name="Genome Announc.">
        <title>Complete Genome Sequence of Methanosphaerula palustris E1-9CT, a Hydrogenotrophic Methanogen Isolated from a Minerotrophic Fen Peatland.</title>
        <authorList>
            <person name="Cadillo-Quiroz H."/>
            <person name="Browne P."/>
            <person name="Kyrpides N."/>
            <person name="Woyke T."/>
            <person name="Goodwin L."/>
            <person name="Detter C."/>
            <person name="Yavitt J.B."/>
            <person name="Zinder S.H."/>
        </authorList>
    </citation>
    <scope>NUCLEOTIDE SEQUENCE [LARGE SCALE GENOMIC DNA]</scope>
    <source>
        <strain evidence="2">ATCC BAA-1556 / DSM 19958 / E1-9c</strain>
    </source>
</reference>